<dbReference type="eggNOG" id="COG0456">
    <property type="taxonomic scope" value="Bacteria"/>
</dbReference>
<dbReference type="InterPro" id="IPR016181">
    <property type="entry name" value="Acyl_CoA_acyltransferase"/>
</dbReference>
<proteinExistence type="predicted"/>
<dbReference type="STRING" id="349106.PsycPRwf_0059"/>
<organism evidence="1">
    <name type="scientific">Psychrobacter sp. (strain PRwf-1)</name>
    <dbReference type="NCBI Taxonomy" id="349106"/>
    <lineage>
        <taxon>Bacteria</taxon>
        <taxon>Pseudomonadati</taxon>
        <taxon>Pseudomonadota</taxon>
        <taxon>Gammaproteobacteria</taxon>
        <taxon>Moraxellales</taxon>
        <taxon>Moraxellaceae</taxon>
        <taxon>Psychrobacter</taxon>
    </lineage>
</organism>
<name>A5WBH8_PSYWF</name>
<dbReference type="SUPFAM" id="SSF55729">
    <property type="entry name" value="Acyl-CoA N-acyltransferases (Nat)"/>
    <property type="match status" value="1"/>
</dbReference>
<reference evidence="1" key="1">
    <citation type="submission" date="2007-05" db="EMBL/GenBank/DDBJ databases">
        <title>Complete sequence of chromosome of Psychrobacter sp. PRwf-1.</title>
        <authorList>
            <consortium name="US DOE Joint Genome Institute"/>
            <person name="Copeland A."/>
            <person name="Lucas S."/>
            <person name="Lapidus A."/>
            <person name="Barry K."/>
            <person name="Detter J.C."/>
            <person name="Glavina del Rio T."/>
            <person name="Hammon N."/>
            <person name="Israni S."/>
            <person name="Dalin E."/>
            <person name="Tice H."/>
            <person name="Pitluck S."/>
            <person name="Chain P."/>
            <person name="Malfatti S."/>
            <person name="Shin M."/>
            <person name="Vergez L."/>
            <person name="Schmutz J."/>
            <person name="Larimer F."/>
            <person name="Land M."/>
            <person name="Hauser L."/>
            <person name="Kyrpides N."/>
            <person name="Kim E."/>
            <person name="Tiedje J."/>
            <person name="Richardson P."/>
        </authorList>
    </citation>
    <scope>NUCLEOTIDE SEQUENCE [LARGE SCALE GENOMIC DNA]</scope>
    <source>
        <strain evidence="1">PRwf-1</strain>
    </source>
</reference>
<gene>
    <name evidence="1" type="ordered locus">PsycPRwf_0059</name>
</gene>
<protein>
    <recommendedName>
        <fullName evidence="2">GNAT family N-acetyltransferase</fullName>
    </recommendedName>
</protein>
<sequence>MTDMPLEAVAINSFDAPLMRETKHDGELRERIAKLYKAQNANLGDLADSEAVMTLFEKAFKRGNVMYVGMFNDKPIAVVGCFDDGQTDTKRLQYLALHPENINRGIDAKFIKLVYDKETKKGVRQFMPADTQIHKIMTEYELIRVKS</sequence>
<evidence type="ECO:0008006" key="2">
    <source>
        <dbReference type="Google" id="ProtNLM"/>
    </source>
</evidence>
<dbReference type="KEGG" id="prw:PsycPRwf_0059"/>
<dbReference type="EMBL" id="CP000713">
    <property type="protein sequence ID" value="ABQ93019.1"/>
    <property type="molecule type" value="Genomic_DNA"/>
</dbReference>
<evidence type="ECO:0000313" key="1">
    <source>
        <dbReference type="EMBL" id="ABQ93019.1"/>
    </source>
</evidence>
<dbReference type="AlphaFoldDB" id="A5WBH8"/>
<dbReference type="HOGENOM" id="CLU_1833551_0_0_6"/>
<accession>A5WBH8</accession>